<feature type="domain" description="Endonuclease/exonuclease/phosphatase" evidence="1">
    <location>
        <begin position="31"/>
        <end position="131"/>
    </location>
</feature>
<dbReference type="Pfam" id="PF03372">
    <property type="entry name" value="Exo_endo_phos"/>
    <property type="match status" value="1"/>
</dbReference>
<dbReference type="Proteomes" id="UP000054270">
    <property type="component" value="Unassembled WGS sequence"/>
</dbReference>
<evidence type="ECO:0000313" key="3">
    <source>
        <dbReference type="Proteomes" id="UP000054270"/>
    </source>
</evidence>
<dbReference type="EMBL" id="KN817530">
    <property type="protein sequence ID" value="KJA25730.1"/>
    <property type="molecule type" value="Genomic_DNA"/>
</dbReference>
<dbReference type="InterPro" id="IPR036691">
    <property type="entry name" value="Endo/exonu/phosph_ase_sf"/>
</dbReference>
<organism evidence="2 3">
    <name type="scientific">Hypholoma sublateritium (strain FD-334 SS-4)</name>
    <dbReference type="NCBI Taxonomy" id="945553"/>
    <lineage>
        <taxon>Eukaryota</taxon>
        <taxon>Fungi</taxon>
        <taxon>Dikarya</taxon>
        <taxon>Basidiomycota</taxon>
        <taxon>Agaricomycotina</taxon>
        <taxon>Agaricomycetes</taxon>
        <taxon>Agaricomycetidae</taxon>
        <taxon>Agaricales</taxon>
        <taxon>Agaricineae</taxon>
        <taxon>Strophariaceae</taxon>
        <taxon>Hypholoma</taxon>
    </lineage>
</organism>
<dbReference type="Gene3D" id="3.60.10.10">
    <property type="entry name" value="Endonuclease/exonuclease/phosphatase"/>
    <property type="match status" value="1"/>
</dbReference>
<dbReference type="OMA" id="SANKEFW"/>
<evidence type="ECO:0000259" key="1">
    <source>
        <dbReference type="Pfam" id="PF03372"/>
    </source>
</evidence>
<evidence type="ECO:0000313" key="2">
    <source>
        <dbReference type="EMBL" id="KJA25730.1"/>
    </source>
</evidence>
<dbReference type="STRING" id="945553.A0A0D2Q2F7"/>
<protein>
    <recommendedName>
        <fullName evidence="1">Endonuclease/exonuclease/phosphatase domain-containing protein</fullName>
    </recommendedName>
</protein>
<dbReference type="SUPFAM" id="SSF56219">
    <property type="entry name" value="DNase I-like"/>
    <property type="match status" value="1"/>
</dbReference>
<dbReference type="GO" id="GO:0003824">
    <property type="term" value="F:catalytic activity"/>
    <property type="evidence" value="ECO:0007669"/>
    <property type="project" value="InterPro"/>
</dbReference>
<accession>A0A0D2Q2F7</accession>
<gene>
    <name evidence="2" type="ORF">HYPSUDRAFT_107566</name>
</gene>
<reference evidence="3" key="1">
    <citation type="submission" date="2014-04" db="EMBL/GenBank/DDBJ databases">
        <title>Evolutionary Origins and Diversification of the Mycorrhizal Mutualists.</title>
        <authorList>
            <consortium name="DOE Joint Genome Institute"/>
            <consortium name="Mycorrhizal Genomics Consortium"/>
            <person name="Kohler A."/>
            <person name="Kuo A."/>
            <person name="Nagy L.G."/>
            <person name="Floudas D."/>
            <person name="Copeland A."/>
            <person name="Barry K.W."/>
            <person name="Cichocki N."/>
            <person name="Veneault-Fourrey C."/>
            <person name="LaButti K."/>
            <person name="Lindquist E.A."/>
            <person name="Lipzen A."/>
            <person name="Lundell T."/>
            <person name="Morin E."/>
            <person name="Murat C."/>
            <person name="Riley R."/>
            <person name="Ohm R."/>
            <person name="Sun H."/>
            <person name="Tunlid A."/>
            <person name="Henrissat B."/>
            <person name="Grigoriev I.V."/>
            <person name="Hibbett D.S."/>
            <person name="Martin F."/>
        </authorList>
    </citation>
    <scope>NUCLEOTIDE SEQUENCE [LARGE SCALE GENOMIC DNA]</scope>
    <source>
        <strain evidence="3">FD-334 SS-4</strain>
    </source>
</reference>
<feature type="non-terminal residue" evidence="2">
    <location>
        <position position="1"/>
    </location>
</feature>
<sequence>EIEPGRALLLTLPWQDNSKINILNVYAPNKKADNEKFWKDLDKKWMDENLPIPDIMLGDFNLVEESIDRVPVKPTDGRALHALNEFKTTINVMDAWRIDHQYDEIFTWEQLPDRKHKSRLDRIYLNSHLHEHCCDWKATWSEVTTDHKLVSVKIYDPGAPYIGRGRWTVPLHLL</sequence>
<dbReference type="AlphaFoldDB" id="A0A0D2Q2F7"/>
<name>A0A0D2Q2F7_HYPSF</name>
<keyword evidence="3" id="KW-1185">Reference proteome</keyword>
<proteinExistence type="predicted"/>
<dbReference type="OrthoDB" id="416119at2759"/>
<feature type="non-terminal residue" evidence="2">
    <location>
        <position position="174"/>
    </location>
</feature>
<dbReference type="InterPro" id="IPR005135">
    <property type="entry name" value="Endo/exonuclease/phosphatase"/>
</dbReference>